<sequence>MLRFARSYFAAAFPLFGVQMYNSELKPRSNNEKAVTDQEDLGYQWATTLLAFLALVMAP</sequence>
<dbReference type="EMBL" id="JAPEUX010000006">
    <property type="protein sequence ID" value="KAJ4350412.1"/>
    <property type="molecule type" value="Genomic_DNA"/>
</dbReference>
<dbReference type="Proteomes" id="UP001140513">
    <property type="component" value="Unassembled WGS sequence"/>
</dbReference>
<protein>
    <submittedName>
        <fullName evidence="1">Uncharacterized protein</fullName>
    </submittedName>
</protein>
<gene>
    <name evidence="1" type="ORF">N0V89_009033</name>
</gene>
<dbReference type="AlphaFoldDB" id="A0A9W8XHW9"/>
<dbReference type="GeneID" id="80912563"/>
<evidence type="ECO:0000313" key="1">
    <source>
        <dbReference type="EMBL" id="KAJ4350412.1"/>
    </source>
</evidence>
<reference evidence="1" key="1">
    <citation type="submission" date="2022-10" db="EMBL/GenBank/DDBJ databases">
        <title>Tapping the CABI collections for fungal endophytes: first genome assemblies for Collariella, Neodidymelliopsis, Ascochyta clinopodiicola, Didymella pomorum, Didymosphaeria variabile, Neocosmospora piperis and Neocucurbitaria cava.</title>
        <authorList>
            <person name="Hill R."/>
        </authorList>
    </citation>
    <scope>NUCLEOTIDE SEQUENCE</scope>
    <source>
        <strain evidence="1">IMI 356815</strain>
    </source>
</reference>
<evidence type="ECO:0000313" key="2">
    <source>
        <dbReference type="Proteomes" id="UP001140513"/>
    </source>
</evidence>
<comment type="caution">
    <text evidence="1">The sequence shown here is derived from an EMBL/GenBank/DDBJ whole genome shotgun (WGS) entry which is preliminary data.</text>
</comment>
<name>A0A9W8XHW9_9PLEO</name>
<dbReference type="OrthoDB" id="3561359at2759"/>
<proteinExistence type="predicted"/>
<dbReference type="RefSeq" id="XP_056069342.1">
    <property type="nucleotide sequence ID" value="XM_056217786.1"/>
</dbReference>
<keyword evidence="2" id="KW-1185">Reference proteome</keyword>
<organism evidence="1 2">
    <name type="scientific">Didymosphaeria variabile</name>
    <dbReference type="NCBI Taxonomy" id="1932322"/>
    <lineage>
        <taxon>Eukaryota</taxon>
        <taxon>Fungi</taxon>
        <taxon>Dikarya</taxon>
        <taxon>Ascomycota</taxon>
        <taxon>Pezizomycotina</taxon>
        <taxon>Dothideomycetes</taxon>
        <taxon>Pleosporomycetidae</taxon>
        <taxon>Pleosporales</taxon>
        <taxon>Massarineae</taxon>
        <taxon>Didymosphaeriaceae</taxon>
        <taxon>Didymosphaeria</taxon>
    </lineage>
</organism>
<accession>A0A9W8XHW9</accession>